<dbReference type="InterPro" id="IPR011877">
    <property type="entry name" value="Ribokinase"/>
</dbReference>
<proteinExistence type="inferred from homology"/>
<sequence>MATEATRGRVAVVGSLNMDLVARAPRLPRPGETLAGHAFAQVAGGKGGNQAVAAARLGAQVAMIGCVGADANGAQLRAGLEAEGIDCAALETSDVTSTGVALIIVDDGSQNAIVIVAGSNGEVTPASIARHEAALAAADVVVCQLETPPETVRAALATARRMGRTVILNPAPAVGPLPADWLPLVDYLIPNELEAATLTGLPAGTPEEAAVAAAALREAGARNVLVTLGAQGVHVALESGESAHYAAPKVKAVDTTAAGDTFIGGLAAQLAAGAPVDAAIRFAQRAAALSVTREGAQPSIPHRAEVTG</sequence>
<dbReference type="RefSeq" id="WP_090537586.1">
    <property type="nucleotide sequence ID" value="NZ_FNRQ01000011.1"/>
</dbReference>
<dbReference type="CDD" id="cd01174">
    <property type="entry name" value="ribokinase"/>
    <property type="match status" value="1"/>
</dbReference>
<evidence type="ECO:0000259" key="14">
    <source>
        <dbReference type="Pfam" id="PF00294"/>
    </source>
</evidence>
<dbReference type="PROSITE" id="PS00584">
    <property type="entry name" value="PFKB_KINASES_2"/>
    <property type="match status" value="1"/>
</dbReference>
<evidence type="ECO:0000256" key="9">
    <source>
        <dbReference type="ARBA" id="ARBA00022840"/>
    </source>
</evidence>
<comment type="catalytic activity">
    <reaction evidence="13">
        <text>D-ribose + ATP = D-ribose 5-phosphate + ADP + H(+)</text>
        <dbReference type="Rhea" id="RHEA:13697"/>
        <dbReference type="ChEBI" id="CHEBI:15378"/>
        <dbReference type="ChEBI" id="CHEBI:30616"/>
        <dbReference type="ChEBI" id="CHEBI:47013"/>
        <dbReference type="ChEBI" id="CHEBI:78346"/>
        <dbReference type="ChEBI" id="CHEBI:456216"/>
        <dbReference type="EC" id="2.7.1.15"/>
    </reaction>
</comment>
<feature type="binding site" evidence="13">
    <location>
        <begin position="17"/>
        <end position="19"/>
    </location>
    <ligand>
        <name>substrate</name>
    </ligand>
</feature>
<dbReference type="GO" id="GO:0005829">
    <property type="term" value="C:cytosol"/>
    <property type="evidence" value="ECO:0007669"/>
    <property type="project" value="TreeGrafter"/>
</dbReference>
<evidence type="ECO:0000256" key="4">
    <source>
        <dbReference type="ARBA" id="ARBA00022490"/>
    </source>
</evidence>
<dbReference type="GO" id="GO:0019303">
    <property type="term" value="P:D-ribose catabolic process"/>
    <property type="evidence" value="ECO:0007669"/>
    <property type="project" value="UniProtKB-UniRule"/>
</dbReference>
<evidence type="ECO:0000256" key="8">
    <source>
        <dbReference type="ARBA" id="ARBA00022777"/>
    </source>
</evidence>
<keyword evidence="4 13" id="KW-0963">Cytoplasm</keyword>
<evidence type="ECO:0000313" key="16">
    <source>
        <dbReference type="Proteomes" id="UP000198638"/>
    </source>
</evidence>
<comment type="similarity">
    <text evidence="1">Belongs to the carbohydrate kinase pfkB family.</text>
</comment>
<organism evidence="15 16">
    <name type="scientific">Paraburkholderia sartisoli</name>
    <dbReference type="NCBI Taxonomy" id="83784"/>
    <lineage>
        <taxon>Bacteria</taxon>
        <taxon>Pseudomonadati</taxon>
        <taxon>Pseudomonadota</taxon>
        <taxon>Betaproteobacteria</taxon>
        <taxon>Burkholderiales</taxon>
        <taxon>Burkholderiaceae</taxon>
        <taxon>Paraburkholderia</taxon>
    </lineage>
</organism>
<dbReference type="InterPro" id="IPR002139">
    <property type="entry name" value="Ribo/fructo_kinase"/>
</dbReference>
<dbReference type="InterPro" id="IPR011611">
    <property type="entry name" value="PfkB_dom"/>
</dbReference>
<accession>A0A1H4HQ83</accession>
<feature type="domain" description="Carbohydrate kinase PfkB" evidence="14">
    <location>
        <begin position="9"/>
        <end position="302"/>
    </location>
</feature>
<comment type="similarity">
    <text evidence="13">Belongs to the carbohydrate kinase PfkB family. Ribokinase subfamily.</text>
</comment>
<dbReference type="FunFam" id="3.40.1190.20:FF:000012">
    <property type="entry name" value="Ribokinase"/>
    <property type="match status" value="1"/>
</dbReference>
<comment type="subunit">
    <text evidence="13">Homodimer.</text>
</comment>
<dbReference type="PRINTS" id="PR00990">
    <property type="entry name" value="RIBOKINASE"/>
</dbReference>
<comment type="subcellular location">
    <subcellularLocation>
        <location evidence="13">Cytoplasm</location>
    </subcellularLocation>
</comment>
<comment type="pathway">
    <text evidence="13">Carbohydrate metabolism; D-ribose degradation; D-ribose 5-phosphate from beta-D-ribopyranose: step 2/2.</text>
</comment>
<keyword evidence="12 13" id="KW-0119">Carbohydrate metabolism</keyword>
<feature type="binding site" evidence="13">
    <location>
        <begin position="45"/>
        <end position="49"/>
    </location>
    <ligand>
        <name>substrate</name>
    </ligand>
</feature>
<evidence type="ECO:0000256" key="10">
    <source>
        <dbReference type="ARBA" id="ARBA00022842"/>
    </source>
</evidence>
<dbReference type="SUPFAM" id="SSF53613">
    <property type="entry name" value="Ribokinase-like"/>
    <property type="match status" value="1"/>
</dbReference>
<keyword evidence="7 13" id="KW-0547">Nucleotide-binding</keyword>
<dbReference type="HAMAP" id="MF_01987">
    <property type="entry name" value="Ribokinase"/>
    <property type="match status" value="1"/>
</dbReference>
<dbReference type="InterPro" id="IPR002173">
    <property type="entry name" value="Carboh/pur_kinase_PfkB_CS"/>
</dbReference>
<evidence type="ECO:0000256" key="6">
    <source>
        <dbReference type="ARBA" id="ARBA00022723"/>
    </source>
</evidence>
<feature type="binding site" evidence="13">
    <location>
        <begin position="227"/>
        <end position="232"/>
    </location>
    <ligand>
        <name>ATP</name>
        <dbReference type="ChEBI" id="CHEBI:30616"/>
    </ligand>
</feature>
<dbReference type="STRING" id="83784.SAMN05192564_11182"/>
<comment type="caution">
    <text evidence="13">Lacks conserved residue(s) required for the propagation of feature annotation.</text>
</comment>
<keyword evidence="10 13" id="KW-0460">Magnesium</keyword>
<dbReference type="AlphaFoldDB" id="A0A1H4HQ83"/>
<feature type="active site" description="Proton acceptor" evidence="13">
    <location>
        <position position="260"/>
    </location>
</feature>
<comment type="function">
    <text evidence="13">Catalyzes the phosphorylation of ribose at O-5 in a reaction requiring ATP and magnesium. The resulting D-ribose-5-phosphate can then be used either for sythesis of nucleotides, histidine, and tryptophan, or as a component of the pentose phosphate pathway.</text>
</comment>
<feature type="binding site" evidence="13">
    <location>
        <position position="293"/>
    </location>
    <ligand>
        <name>K(+)</name>
        <dbReference type="ChEBI" id="CHEBI:29103"/>
    </ligand>
</feature>
<comment type="cofactor">
    <cofactor evidence="13">
        <name>Mg(2+)</name>
        <dbReference type="ChEBI" id="CHEBI:18420"/>
    </cofactor>
    <text evidence="13">Requires a divalent cation, most likely magnesium in vivo, as an electrophilic catalyst to aid phosphoryl group transfer. It is the chelate of the metal and the nucleotide that is the actual substrate.</text>
</comment>
<keyword evidence="9 13" id="KW-0067">ATP-binding</keyword>
<evidence type="ECO:0000256" key="1">
    <source>
        <dbReference type="ARBA" id="ARBA00005380"/>
    </source>
</evidence>
<dbReference type="GO" id="GO:0046872">
    <property type="term" value="F:metal ion binding"/>
    <property type="evidence" value="ECO:0007669"/>
    <property type="project" value="UniProtKB-KW"/>
</dbReference>
<dbReference type="PANTHER" id="PTHR10584:SF166">
    <property type="entry name" value="RIBOKINASE"/>
    <property type="match status" value="1"/>
</dbReference>
<evidence type="ECO:0000256" key="11">
    <source>
        <dbReference type="ARBA" id="ARBA00022958"/>
    </source>
</evidence>
<feature type="binding site" evidence="13">
    <location>
        <position position="260"/>
    </location>
    <ligand>
        <name>substrate</name>
    </ligand>
</feature>
<dbReference type="InterPro" id="IPR029056">
    <property type="entry name" value="Ribokinase-like"/>
</dbReference>
<feature type="binding site" evidence="13">
    <location>
        <position position="295"/>
    </location>
    <ligand>
        <name>K(+)</name>
        <dbReference type="ChEBI" id="CHEBI:29103"/>
    </ligand>
</feature>
<gene>
    <name evidence="13" type="primary">rbsK</name>
    <name evidence="15" type="ORF">SAMN05192564_11182</name>
</gene>
<evidence type="ECO:0000256" key="12">
    <source>
        <dbReference type="ARBA" id="ARBA00023277"/>
    </source>
</evidence>
<dbReference type="NCBIfam" id="TIGR02152">
    <property type="entry name" value="D_ribokin_bact"/>
    <property type="match status" value="1"/>
</dbReference>
<dbReference type="OrthoDB" id="9775849at2"/>
<keyword evidence="6 13" id="KW-0479">Metal-binding</keyword>
<comment type="activity regulation">
    <text evidence="13">Activated by a monovalent cation that binds near, but not in, the active site. The most likely occupant of the site in vivo is potassium. Ion binding induces a conformational change that may alter substrate affinity.</text>
</comment>
<keyword evidence="11 13" id="KW-0630">Potassium</keyword>
<feature type="binding site" evidence="13">
    <location>
        <position position="256"/>
    </location>
    <ligand>
        <name>K(+)</name>
        <dbReference type="ChEBI" id="CHEBI:29103"/>
    </ligand>
</feature>
<dbReference type="EMBL" id="FNRQ01000011">
    <property type="protein sequence ID" value="SEB23242.1"/>
    <property type="molecule type" value="Genomic_DNA"/>
</dbReference>
<feature type="binding site" evidence="13">
    <location>
        <position position="299"/>
    </location>
    <ligand>
        <name>K(+)</name>
        <dbReference type="ChEBI" id="CHEBI:29103"/>
    </ligand>
</feature>
<name>A0A1H4HQ83_9BURK</name>
<evidence type="ECO:0000256" key="2">
    <source>
        <dbReference type="ARBA" id="ARBA00012035"/>
    </source>
</evidence>
<keyword evidence="16" id="KW-1185">Reference proteome</keyword>
<evidence type="ECO:0000256" key="13">
    <source>
        <dbReference type="HAMAP-Rule" id="MF_01987"/>
    </source>
</evidence>
<keyword evidence="5 13" id="KW-0808">Transferase</keyword>
<dbReference type="Pfam" id="PF00294">
    <property type="entry name" value="PfkB"/>
    <property type="match status" value="1"/>
</dbReference>
<dbReference type="UniPathway" id="UPA00916">
    <property type="reaction ID" value="UER00889"/>
</dbReference>
<feature type="binding site" evidence="13">
    <location>
        <position position="254"/>
    </location>
    <ligand>
        <name>K(+)</name>
        <dbReference type="ChEBI" id="CHEBI:29103"/>
    </ligand>
</feature>
<evidence type="ECO:0000256" key="5">
    <source>
        <dbReference type="ARBA" id="ARBA00022679"/>
    </source>
</evidence>
<dbReference type="EC" id="2.7.1.15" evidence="2 13"/>
<dbReference type="PANTHER" id="PTHR10584">
    <property type="entry name" value="SUGAR KINASE"/>
    <property type="match status" value="1"/>
</dbReference>
<feature type="binding site" evidence="13">
    <location>
        <begin position="259"/>
        <end position="260"/>
    </location>
    <ligand>
        <name>ATP</name>
        <dbReference type="ChEBI" id="CHEBI:30616"/>
    </ligand>
</feature>
<reference evidence="16" key="1">
    <citation type="submission" date="2016-10" db="EMBL/GenBank/DDBJ databases">
        <authorList>
            <person name="Varghese N."/>
            <person name="Submissions S."/>
        </authorList>
    </citation>
    <scope>NUCLEOTIDE SEQUENCE [LARGE SCALE GENOMIC DNA]</scope>
    <source>
        <strain evidence="16">LMG 24000</strain>
    </source>
</reference>
<evidence type="ECO:0000313" key="15">
    <source>
        <dbReference type="EMBL" id="SEB23242.1"/>
    </source>
</evidence>
<feature type="binding site" evidence="13">
    <location>
        <position position="191"/>
    </location>
    <ligand>
        <name>ATP</name>
        <dbReference type="ChEBI" id="CHEBI:30616"/>
    </ligand>
</feature>
<dbReference type="GO" id="GO:0004747">
    <property type="term" value="F:ribokinase activity"/>
    <property type="evidence" value="ECO:0007669"/>
    <property type="project" value="UniProtKB-UniRule"/>
</dbReference>
<evidence type="ECO:0000256" key="7">
    <source>
        <dbReference type="ARBA" id="ARBA00022741"/>
    </source>
</evidence>
<dbReference type="Proteomes" id="UP000198638">
    <property type="component" value="Unassembled WGS sequence"/>
</dbReference>
<dbReference type="GO" id="GO:0005524">
    <property type="term" value="F:ATP binding"/>
    <property type="evidence" value="ECO:0007669"/>
    <property type="project" value="UniProtKB-UniRule"/>
</dbReference>
<keyword evidence="8 13" id="KW-0418">Kinase</keyword>
<dbReference type="Gene3D" id="3.40.1190.20">
    <property type="match status" value="1"/>
</dbReference>
<evidence type="ECO:0000256" key="3">
    <source>
        <dbReference type="ARBA" id="ARBA00016943"/>
    </source>
</evidence>
<feature type="binding site" evidence="13">
    <location>
        <position position="290"/>
    </location>
    <ligand>
        <name>K(+)</name>
        <dbReference type="ChEBI" id="CHEBI:29103"/>
    </ligand>
</feature>
<feature type="binding site" evidence="13">
    <location>
        <position position="146"/>
    </location>
    <ligand>
        <name>substrate</name>
    </ligand>
</feature>
<protein>
    <recommendedName>
        <fullName evidence="3 13">Ribokinase</fullName>
        <shortName evidence="13">RK</shortName>
        <ecNumber evidence="2 13">2.7.1.15</ecNumber>
    </recommendedName>
</protein>